<evidence type="ECO:0000313" key="7">
    <source>
        <dbReference type="Proteomes" id="UP000016922"/>
    </source>
</evidence>
<gene>
    <name evidence="6" type="ORF">GLAREA_00218</name>
</gene>
<dbReference type="Pfam" id="PF13639">
    <property type="entry name" value="zf-RING_2"/>
    <property type="match status" value="1"/>
</dbReference>
<dbReference type="EMBL" id="KE145367">
    <property type="protein sequence ID" value="EPE29060.1"/>
    <property type="molecule type" value="Genomic_DNA"/>
</dbReference>
<organism evidence="6 7">
    <name type="scientific">Glarea lozoyensis (strain ATCC 20868 / MF5171)</name>
    <dbReference type="NCBI Taxonomy" id="1116229"/>
    <lineage>
        <taxon>Eukaryota</taxon>
        <taxon>Fungi</taxon>
        <taxon>Dikarya</taxon>
        <taxon>Ascomycota</taxon>
        <taxon>Pezizomycotina</taxon>
        <taxon>Leotiomycetes</taxon>
        <taxon>Helotiales</taxon>
        <taxon>Helotiaceae</taxon>
        <taxon>Glarea</taxon>
    </lineage>
</organism>
<evidence type="ECO:0000256" key="4">
    <source>
        <dbReference type="PROSITE-ProRule" id="PRU00175"/>
    </source>
</evidence>
<keyword evidence="2 4" id="KW-0863">Zinc-finger</keyword>
<dbReference type="SMART" id="SM00184">
    <property type="entry name" value="RING"/>
    <property type="match status" value="1"/>
</dbReference>
<dbReference type="KEGG" id="glz:GLAREA_00218"/>
<name>S3CTR0_GLAL2</name>
<dbReference type="HOGENOM" id="CLU_657299_0_0_1"/>
<reference evidence="6 7" key="1">
    <citation type="journal article" date="2013" name="BMC Genomics">
        <title>Genomics-driven discovery of the pneumocandin biosynthetic gene cluster in the fungus Glarea lozoyensis.</title>
        <authorList>
            <person name="Chen L."/>
            <person name="Yue Q."/>
            <person name="Zhang X."/>
            <person name="Xiang M."/>
            <person name="Wang C."/>
            <person name="Li S."/>
            <person name="Che Y."/>
            <person name="Ortiz-Lopez F.J."/>
            <person name="Bills G.F."/>
            <person name="Liu X."/>
            <person name="An Z."/>
        </authorList>
    </citation>
    <scope>NUCLEOTIDE SEQUENCE [LARGE SCALE GENOMIC DNA]</scope>
    <source>
        <strain evidence="7">ATCC 20868 / MF5171</strain>
    </source>
</reference>
<dbReference type="OrthoDB" id="3801431at2759"/>
<dbReference type="GO" id="GO:0008270">
    <property type="term" value="F:zinc ion binding"/>
    <property type="evidence" value="ECO:0007669"/>
    <property type="project" value="UniProtKB-KW"/>
</dbReference>
<dbReference type="PANTHER" id="PTHR14155:SF627">
    <property type="entry name" value="OS06G0192800 PROTEIN"/>
    <property type="match status" value="1"/>
</dbReference>
<dbReference type="PROSITE" id="PS50089">
    <property type="entry name" value="ZF_RING_2"/>
    <property type="match status" value="1"/>
</dbReference>
<evidence type="ECO:0000313" key="6">
    <source>
        <dbReference type="EMBL" id="EPE29060.1"/>
    </source>
</evidence>
<sequence>MCQIFELQPGCDHTHRTHRCCREQTTWWIGRASDDTDGTIIAKIKSACPTTVTTIPIITPSRCAGCVLSQHWKYSTEKVPFAVKKEAVLNILPLSQNEGYLNDNLNDVCLWDDEGWHIRHPDDLLWLIFITQKLELFLQLREEQRLRIDRRLAERGIEITPDPDDEPTQSIKPRRLLLLLIHRIELNLIYLAMKSFDGEKPGCVRPIGILAVEETKRECAICRIDIGVFNEDGVREKPVITSCNHVFGDNCLGQWLREAKTCPICRTQFHGITVSVTGLDINIETEDDALPSHLSYQGLAKLKAAFNDGGDNSRWNYLFKDNFIYEDFSDHFNTHKSEREWLRSQKPEEQCDLNDVWDKLWHRKTENYRQSVYEWTEISTYIFGGHLNMFFGDTELLLTMDLMRNALALDTEGSAITS</sequence>
<dbReference type="PANTHER" id="PTHR14155">
    <property type="entry name" value="RING FINGER DOMAIN-CONTAINING"/>
    <property type="match status" value="1"/>
</dbReference>
<dbReference type="InterPro" id="IPR013083">
    <property type="entry name" value="Znf_RING/FYVE/PHD"/>
</dbReference>
<evidence type="ECO:0000256" key="1">
    <source>
        <dbReference type="ARBA" id="ARBA00022723"/>
    </source>
</evidence>
<evidence type="ECO:0000256" key="3">
    <source>
        <dbReference type="ARBA" id="ARBA00022833"/>
    </source>
</evidence>
<dbReference type="InterPro" id="IPR001841">
    <property type="entry name" value="Znf_RING"/>
</dbReference>
<accession>S3CTR0</accession>
<keyword evidence="1" id="KW-0479">Metal-binding</keyword>
<dbReference type="AlphaFoldDB" id="S3CTR0"/>
<dbReference type="STRING" id="1116229.S3CTR0"/>
<dbReference type="GeneID" id="19459278"/>
<keyword evidence="7" id="KW-1185">Reference proteome</keyword>
<dbReference type="Gene3D" id="3.30.40.10">
    <property type="entry name" value="Zinc/RING finger domain, C3HC4 (zinc finger)"/>
    <property type="match status" value="1"/>
</dbReference>
<dbReference type="SUPFAM" id="SSF57850">
    <property type="entry name" value="RING/U-box"/>
    <property type="match status" value="1"/>
</dbReference>
<dbReference type="InterPro" id="IPR053238">
    <property type="entry name" value="RING-H2_zinc_finger"/>
</dbReference>
<protein>
    <submittedName>
        <fullName evidence="6">RING/U-box</fullName>
    </submittedName>
</protein>
<proteinExistence type="predicted"/>
<dbReference type="Proteomes" id="UP000016922">
    <property type="component" value="Unassembled WGS sequence"/>
</dbReference>
<evidence type="ECO:0000259" key="5">
    <source>
        <dbReference type="PROSITE" id="PS50089"/>
    </source>
</evidence>
<feature type="domain" description="RING-type" evidence="5">
    <location>
        <begin position="219"/>
        <end position="266"/>
    </location>
</feature>
<evidence type="ECO:0000256" key="2">
    <source>
        <dbReference type="ARBA" id="ARBA00022771"/>
    </source>
</evidence>
<keyword evidence="3" id="KW-0862">Zinc</keyword>
<dbReference type="RefSeq" id="XP_008083169.1">
    <property type="nucleotide sequence ID" value="XM_008084978.1"/>
</dbReference>